<dbReference type="Proteomes" id="UP000192441">
    <property type="component" value="Unassembled WGS sequence"/>
</dbReference>
<keyword evidence="2" id="KW-0614">Plasmid</keyword>
<proteinExistence type="predicted"/>
<protein>
    <submittedName>
        <fullName evidence="3">Uncharacterized protein</fullName>
    </submittedName>
</protein>
<organism evidence="3 4">
    <name type="scientific">Mycobacterium branderi</name>
    <dbReference type="NCBI Taxonomy" id="43348"/>
    <lineage>
        <taxon>Bacteria</taxon>
        <taxon>Bacillati</taxon>
        <taxon>Actinomycetota</taxon>
        <taxon>Actinomycetes</taxon>
        <taxon>Mycobacteriales</taxon>
        <taxon>Mycobacteriaceae</taxon>
        <taxon>Mycobacterium</taxon>
    </lineage>
</organism>
<reference evidence="3 4" key="1">
    <citation type="submission" date="2016-12" db="EMBL/GenBank/DDBJ databases">
        <title>The new phylogeny of genus Mycobacterium.</title>
        <authorList>
            <person name="Tortoli E."/>
            <person name="Trovato A."/>
            <person name="Cirillo D.M."/>
        </authorList>
    </citation>
    <scope>NUCLEOTIDE SEQUENCE [LARGE SCALE GENOMIC DNA]</scope>
    <source>
        <strain evidence="3 4">DSM 44624</strain>
    </source>
</reference>
<name>A0A7I7WDC0_9MYCO</name>
<evidence type="ECO:0000313" key="3">
    <source>
        <dbReference type="EMBL" id="ORA40228.1"/>
    </source>
</evidence>
<dbReference type="AlphaFoldDB" id="A0A7I7WDC0"/>
<dbReference type="EMBL" id="AP022607">
    <property type="protein sequence ID" value="BBZ15526.1"/>
    <property type="molecule type" value="Genomic_DNA"/>
</dbReference>
<reference evidence="2" key="3">
    <citation type="submission" date="2020-02" db="EMBL/GenBank/DDBJ databases">
        <authorList>
            <person name="Matsumoto Y."/>
            <person name="Motooka D."/>
            <person name="Nakamura S."/>
        </authorList>
    </citation>
    <scope>NUCLEOTIDE SEQUENCE</scope>
    <source>
        <strain evidence="2">JCM 12687</strain>
        <plasmid evidence="2">pJCM12687</plasmid>
    </source>
</reference>
<evidence type="ECO:0000313" key="5">
    <source>
        <dbReference type="Proteomes" id="UP000467379"/>
    </source>
</evidence>
<sequence length="108" mass="11461">MGFLAVGTLVVLLIVGAIVQLLVQLIPYVVLGAGIIVAARALHRRAGPRNPYRAPASGRGQRSGASRGPRGQETALPQGWVMVPVWVGPRPAHPVIDGEVIEDDDRGW</sequence>
<dbReference type="Proteomes" id="UP000467379">
    <property type="component" value="Plasmid pJCM12687"/>
</dbReference>
<evidence type="ECO:0000256" key="1">
    <source>
        <dbReference type="SAM" id="MobiDB-lite"/>
    </source>
</evidence>
<accession>A0A7I7WDC0</accession>
<feature type="region of interest" description="Disordered" evidence="1">
    <location>
        <begin position="47"/>
        <end position="76"/>
    </location>
</feature>
<dbReference type="EMBL" id="MVHM01000002">
    <property type="protein sequence ID" value="ORA40228.1"/>
    <property type="molecule type" value="Genomic_DNA"/>
</dbReference>
<reference evidence="2 5" key="2">
    <citation type="journal article" date="2019" name="Emerg. Microbes Infect.">
        <title>Comprehensive subspecies identification of 175 nontuberculous mycobacteria species based on 7547 genomic profiles.</title>
        <authorList>
            <person name="Matsumoto Y."/>
            <person name="Kinjo T."/>
            <person name="Motooka D."/>
            <person name="Nabeya D."/>
            <person name="Jung N."/>
            <person name="Uechi K."/>
            <person name="Horii T."/>
            <person name="Iida T."/>
            <person name="Fujita J."/>
            <person name="Nakamura S."/>
        </authorList>
    </citation>
    <scope>NUCLEOTIDE SEQUENCE [LARGE SCALE GENOMIC DNA]</scope>
    <source>
        <strain evidence="2 5">JCM 12687</strain>
        <plasmid evidence="2">pJCM12687</plasmid>
    </source>
</reference>
<evidence type="ECO:0000313" key="4">
    <source>
        <dbReference type="Proteomes" id="UP000192441"/>
    </source>
</evidence>
<feature type="compositionally biased region" description="Low complexity" evidence="1">
    <location>
        <begin position="53"/>
        <end position="72"/>
    </location>
</feature>
<geneLocation type="plasmid" evidence="2 5">
    <name>pJCM12687</name>
</geneLocation>
<keyword evidence="5" id="KW-1185">Reference proteome</keyword>
<gene>
    <name evidence="3" type="ORF">BST20_06615</name>
    <name evidence="2" type="ORF">MBRA_57210</name>
</gene>
<evidence type="ECO:0000313" key="2">
    <source>
        <dbReference type="EMBL" id="BBZ15526.1"/>
    </source>
</evidence>